<evidence type="ECO:0000256" key="4">
    <source>
        <dbReference type="ARBA" id="ARBA00023110"/>
    </source>
</evidence>
<dbReference type="PROSITE" id="PS01096">
    <property type="entry name" value="PPIC_PPIASE_1"/>
    <property type="match status" value="1"/>
</dbReference>
<dbReference type="PANTHER" id="PTHR47245:SF1">
    <property type="entry name" value="FOLDASE PROTEIN PRSA"/>
    <property type="match status" value="1"/>
</dbReference>
<dbReference type="GO" id="GO:0003755">
    <property type="term" value="F:peptidyl-prolyl cis-trans isomerase activity"/>
    <property type="evidence" value="ECO:0007669"/>
    <property type="project" value="UniProtKB-KW"/>
</dbReference>
<dbReference type="Proteomes" id="UP000255326">
    <property type="component" value="Unassembled WGS sequence"/>
</dbReference>
<evidence type="ECO:0000256" key="6">
    <source>
        <dbReference type="PROSITE-ProRule" id="PRU00278"/>
    </source>
</evidence>
<evidence type="ECO:0000313" key="9">
    <source>
        <dbReference type="EMBL" id="RDI38431.1"/>
    </source>
</evidence>
<evidence type="ECO:0000256" key="2">
    <source>
        <dbReference type="ARBA" id="ARBA00013194"/>
    </source>
</evidence>
<keyword evidence="7" id="KW-1133">Transmembrane helix</keyword>
<evidence type="ECO:0000256" key="1">
    <source>
        <dbReference type="ARBA" id="ARBA00000971"/>
    </source>
</evidence>
<keyword evidence="7" id="KW-0472">Membrane</keyword>
<dbReference type="EC" id="5.2.1.8" evidence="2"/>
<dbReference type="PROSITE" id="PS50198">
    <property type="entry name" value="PPIC_PPIASE_2"/>
    <property type="match status" value="1"/>
</dbReference>
<evidence type="ECO:0000256" key="3">
    <source>
        <dbReference type="ARBA" id="ARBA00022729"/>
    </source>
</evidence>
<dbReference type="Gene3D" id="3.10.50.40">
    <property type="match status" value="1"/>
</dbReference>
<keyword evidence="3" id="KW-0732">Signal</keyword>
<dbReference type="InterPro" id="IPR027304">
    <property type="entry name" value="Trigger_fact/SurA_dom_sf"/>
</dbReference>
<dbReference type="PANTHER" id="PTHR47245">
    <property type="entry name" value="PEPTIDYLPROLYL ISOMERASE"/>
    <property type="match status" value="1"/>
</dbReference>
<evidence type="ECO:0000259" key="8">
    <source>
        <dbReference type="PROSITE" id="PS50198"/>
    </source>
</evidence>
<sequence>MGKKQLWFAIGFLLITNIATLVFFIAKQHSSVPAAMAEKQETVATIGGTSISREDWLHELDQRYGKSVLRDLIDEKVVKQMADKYGVKAPEKEIEQEVKMYKSVLNPMDHENVLNEEQLKREIQTNLLLEELVTKDVSVSEDDMKRYYERNKDLYDLPDAYRISMIVSPTKEEAEKTEQELKDGSHFDVLAMERSIDAESAPQGGDIGYISEQSEEYPAQFLETAKTLKENEWSKPIPYNKKGYAILLLKEKVPGTTYEYHDVKDQIRRQIALEHIENPMNPENFWKEAKVKWFYGAPDEHTN</sequence>
<feature type="transmembrane region" description="Helical" evidence="7">
    <location>
        <begin position="6"/>
        <end position="26"/>
    </location>
</feature>
<accession>A0A370G3J9</accession>
<proteinExistence type="predicted"/>
<dbReference type="EMBL" id="QQAY01000018">
    <property type="protein sequence ID" value="RDI38431.1"/>
    <property type="molecule type" value="Genomic_DNA"/>
</dbReference>
<dbReference type="Gene3D" id="1.10.4030.10">
    <property type="entry name" value="Porin chaperone SurA, peptide-binding domain"/>
    <property type="match status" value="1"/>
</dbReference>
<evidence type="ECO:0000256" key="5">
    <source>
        <dbReference type="ARBA" id="ARBA00023235"/>
    </source>
</evidence>
<keyword evidence="7" id="KW-0812">Transmembrane</keyword>
<dbReference type="InterPro" id="IPR046357">
    <property type="entry name" value="PPIase_dom_sf"/>
</dbReference>
<name>A0A370G3J9_9BACI</name>
<gene>
    <name evidence="9" type="ORF">DFR59_11853</name>
</gene>
<dbReference type="AlphaFoldDB" id="A0A370G3J9"/>
<dbReference type="SUPFAM" id="SSF109998">
    <property type="entry name" value="Triger factor/SurA peptide-binding domain-like"/>
    <property type="match status" value="1"/>
</dbReference>
<dbReference type="Pfam" id="PF13145">
    <property type="entry name" value="Rotamase_2"/>
    <property type="match status" value="1"/>
</dbReference>
<comment type="caution">
    <text evidence="9">The sequence shown here is derived from an EMBL/GenBank/DDBJ whole genome shotgun (WGS) entry which is preliminary data.</text>
</comment>
<dbReference type="SUPFAM" id="SSF54534">
    <property type="entry name" value="FKBP-like"/>
    <property type="match status" value="1"/>
</dbReference>
<reference evidence="9 10" key="1">
    <citation type="submission" date="2018-07" db="EMBL/GenBank/DDBJ databases">
        <title>Genomic Encyclopedia of Type Strains, Phase IV (KMG-IV): sequencing the most valuable type-strain genomes for metagenomic binning, comparative biology and taxonomic classification.</title>
        <authorList>
            <person name="Goeker M."/>
        </authorList>
    </citation>
    <scope>NUCLEOTIDE SEQUENCE [LARGE SCALE GENOMIC DNA]</scope>
    <source>
        <strain evidence="9 10">DSM 25281</strain>
    </source>
</reference>
<protein>
    <recommendedName>
        <fullName evidence="2">peptidylprolyl isomerase</fullName>
        <ecNumber evidence="2">5.2.1.8</ecNumber>
    </recommendedName>
</protein>
<comment type="catalytic activity">
    <reaction evidence="1">
        <text>[protein]-peptidylproline (omega=180) = [protein]-peptidylproline (omega=0)</text>
        <dbReference type="Rhea" id="RHEA:16237"/>
        <dbReference type="Rhea" id="RHEA-COMP:10747"/>
        <dbReference type="Rhea" id="RHEA-COMP:10748"/>
        <dbReference type="ChEBI" id="CHEBI:83833"/>
        <dbReference type="ChEBI" id="CHEBI:83834"/>
        <dbReference type="EC" id="5.2.1.8"/>
    </reaction>
</comment>
<evidence type="ECO:0000313" key="10">
    <source>
        <dbReference type="Proteomes" id="UP000255326"/>
    </source>
</evidence>
<dbReference type="InterPro" id="IPR000297">
    <property type="entry name" value="PPIase_PpiC"/>
</dbReference>
<dbReference type="InterPro" id="IPR023058">
    <property type="entry name" value="PPIase_PpiC_CS"/>
</dbReference>
<dbReference type="InterPro" id="IPR050245">
    <property type="entry name" value="PrsA_foldase"/>
</dbReference>
<dbReference type="OrthoDB" id="2677468at2"/>
<organism evidence="9 10">
    <name type="scientific">Falsibacillus pallidus</name>
    <dbReference type="NCBI Taxonomy" id="493781"/>
    <lineage>
        <taxon>Bacteria</taxon>
        <taxon>Bacillati</taxon>
        <taxon>Bacillota</taxon>
        <taxon>Bacilli</taxon>
        <taxon>Bacillales</taxon>
        <taxon>Bacillaceae</taxon>
        <taxon>Falsibacillus</taxon>
    </lineage>
</organism>
<evidence type="ECO:0000256" key="7">
    <source>
        <dbReference type="SAM" id="Phobius"/>
    </source>
</evidence>
<keyword evidence="4 6" id="KW-0697">Rotamase</keyword>
<dbReference type="RefSeq" id="WP_114746986.1">
    <property type="nucleotide sequence ID" value="NZ_QQAY01000018.1"/>
</dbReference>
<feature type="domain" description="PpiC" evidence="8">
    <location>
        <begin position="158"/>
        <end position="251"/>
    </location>
</feature>
<keyword evidence="10" id="KW-1185">Reference proteome</keyword>
<keyword evidence="5 6" id="KW-0413">Isomerase</keyword>